<organism evidence="1 2">
    <name type="scientific">Gallaecimonas pentaromativorans</name>
    <dbReference type="NCBI Taxonomy" id="584787"/>
    <lineage>
        <taxon>Bacteria</taxon>
        <taxon>Pseudomonadati</taxon>
        <taxon>Pseudomonadota</taxon>
        <taxon>Gammaproteobacteria</taxon>
        <taxon>Enterobacterales</taxon>
        <taxon>Gallaecimonadaceae</taxon>
        <taxon>Gallaecimonas</taxon>
    </lineage>
</organism>
<dbReference type="EMBL" id="RJUL01000004">
    <property type="protein sequence ID" value="ROQ27678.1"/>
    <property type="molecule type" value="Genomic_DNA"/>
</dbReference>
<accession>A0A3N1PIL6</accession>
<evidence type="ECO:0000313" key="1">
    <source>
        <dbReference type="EMBL" id="ROQ27678.1"/>
    </source>
</evidence>
<reference evidence="1 2" key="1">
    <citation type="submission" date="2018-11" db="EMBL/GenBank/DDBJ databases">
        <title>Genomic Encyclopedia of Type Strains, Phase IV (KMG-IV): sequencing the most valuable type-strain genomes for metagenomic binning, comparative biology and taxonomic classification.</title>
        <authorList>
            <person name="Goeker M."/>
        </authorList>
    </citation>
    <scope>NUCLEOTIDE SEQUENCE [LARGE SCALE GENOMIC DNA]</scope>
    <source>
        <strain evidence="1 2">DSM 21945</strain>
    </source>
</reference>
<gene>
    <name evidence="1" type="ORF">EDC28_104336</name>
</gene>
<name>A0A3N1PIL6_9GAMM</name>
<comment type="caution">
    <text evidence="1">The sequence shown here is derived from an EMBL/GenBank/DDBJ whole genome shotgun (WGS) entry which is preliminary data.</text>
</comment>
<sequence>MVAAYSLVTKFGAKQKDVATVLGCSQATVANWVKEVGFQKEINGLQRELNDANEYIEELQHMLPPPEEDYIDGDYSEEDDY</sequence>
<dbReference type="Proteomes" id="UP000268033">
    <property type="component" value="Unassembled WGS sequence"/>
</dbReference>
<evidence type="ECO:0000313" key="2">
    <source>
        <dbReference type="Proteomes" id="UP000268033"/>
    </source>
</evidence>
<dbReference type="AlphaFoldDB" id="A0A3N1PIL6"/>
<keyword evidence="2" id="KW-1185">Reference proteome</keyword>
<proteinExistence type="predicted"/>
<protein>
    <submittedName>
        <fullName evidence="1">Uncharacterized protein</fullName>
    </submittedName>
</protein>